<accession>A0A2P6SF27</accession>
<name>A0A2P6SF27_ROSCH</name>
<dbReference type="AlphaFoldDB" id="A0A2P6SF27"/>
<protein>
    <submittedName>
        <fullName evidence="2">Putative leucine-rich repeat domain, L domain-containing protein</fullName>
    </submittedName>
</protein>
<dbReference type="SUPFAM" id="SSF52058">
    <property type="entry name" value="L domain-like"/>
    <property type="match status" value="1"/>
</dbReference>
<evidence type="ECO:0000313" key="3">
    <source>
        <dbReference type="Proteomes" id="UP000238479"/>
    </source>
</evidence>
<evidence type="ECO:0000259" key="1">
    <source>
        <dbReference type="Pfam" id="PF25019"/>
    </source>
</evidence>
<dbReference type="Proteomes" id="UP000238479">
    <property type="component" value="Chromosome 1"/>
</dbReference>
<dbReference type="InterPro" id="IPR032675">
    <property type="entry name" value="LRR_dom_sf"/>
</dbReference>
<feature type="domain" description="R13L1/DRL21-like LRR repeat region" evidence="1">
    <location>
        <begin position="8"/>
        <end position="98"/>
    </location>
</feature>
<dbReference type="EMBL" id="PDCK01000039">
    <property type="protein sequence ID" value="PRQ57275.1"/>
    <property type="molecule type" value="Genomic_DNA"/>
</dbReference>
<dbReference type="Pfam" id="PF25019">
    <property type="entry name" value="LRR_R13L1-DRL21"/>
    <property type="match status" value="1"/>
</dbReference>
<keyword evidence="3" id="KW-1185">Reference proteome</keyword>
<reference evidence="2 3" key="1">
    <citation type="journal article" date="2018" name="Nat. Genet.">
        <title>The Rosa genome provides new insights in the design of modern roses.</title>
        <authorList>
            <person name="Bendahmane M."/>
        </authorList>
    </citation>
    <scope>NUCLEOTIDE SEQUENCE [LARGE SCALE GENOMIC DNA]</scope>
    <source>
        <strain evidence="3">cv. Old Blush</strain>
    </source>
</reference>
<comment type="caution">
    <text evidence="2">The sequence shown here is derived from an EMBL/GenBank/DDBJ whole genome shotgun (WGS) entry which is preliminary data.</text>
</comment>
<dbReference type="Gramene" id="PRQ57275">
    <property type="protein sequence ID" value="PRQ57275"/>
    <property type="gene ID" value="RchiOBHm_Chr1g0346481"/>
</dbReference>
<dbReference type="InterPro" id="IPR056789">
    <property type="entry name" value="LRR_R13L1-DRL21"/>
</dbReference>
<dbReference type="Gene3D" id="3.80.10.10">
    <property type="entry name" value="Ribonuclease Inhibitor"/>
    <property type="match status" value="1"/>
</dbReference>
<dbReference type="STRING" id="74649.A0A2P6SF27"/>
<sequence length="134" mass="15286">MQNLNKGLRTLTSLEELSLDFDCDEKVDWFAEEQEGLLPSTLTHLKICRLNCETIDGAKWFCHLNSLRELFIRNCPALQCLPDSGLPSSLSHLKIIECPLLEKRYQRETGQDWPKIAHIKCITIGWPCLGGLAF</sequence>
<organism evidence="2 3">
    <name type="scientific">Rosa chinensis</name>
    <name type="common">China rose</name>
    <dbReference type="NCBI Taxonomy" id="74649"/>
    <lineage>
        <taxon>Eukaryota</taxon>
        <taxon>Viridiplantae</taxon>
        <taxon>Streptophyta</taxon>
        <taxon>Embryophyta</taxon>
        <taxon>Tracheophyta</taxon>
        <taxon>Spermatophyta</taxon>
        <taxon>Magnoliopsida</taxon>
        <taxon>eudicotyledons</taxon>
        <taxon>Gunneridae</taxon>
        <taxon>Pentapetalae</taxon>
        <taxon>rosids</taxon>
        <taxon>fabids</taxon>
        <taxon>Rosales</taxon>
        <taxon>Rosaceae</taxon>
        <taxon>Rosoideae</taxon>
        <taxon>Rosoideae incertae sedis</taxon>
        <taxon>Rosa</taxon>
    </lineage>
</organism>
<evidence type="ECO:0000313" key="2">
    <source>
        <dbReference type="EMBL" id="PRQ57275.1"/>
    </source>
</evidence>
<gene>
    <name evidence="2" type="ORF">RchiOBHm_Chr1g0346481</name>
</gene>
<proteinExistence type="predicted"/>